<organism evidence="1">
    <name type="scientific">bioreactor metagenome</name>
    <dbReference type="NCBI Taxonomy" id="1076179"/>
    <lineage>
        <taxon>unclassified sequences</taxon>
        <taxon>metagenomes</taxon>
        <taxon>ecological metagenomes</taxon>
    </lineage>
</organism>
<evidence type="ECO:0000313" key="1">
    <source>
        <dbReference type="EMBL" id="MPM56733.1"/>
    </source>
</evidence>
<proteinExistence type="predicted"/>
<reference evidence="1" key="1">
    <citation type="submission" date="2019-08" db="EMBL/GenBank/DDBJ databases">
        <authorList>
            <person name="Kucharzyk K."/>
            <person name="Murdoch R.W."/>
            <person name="Higgins S."/>
            <person name="Loffler F."/>
        </authorList>
    </citation>
    <scope>NUCLEOTIDE SEQUENCE</scope>
</reference>
<name>A0A645B0P8_9ZZZZ</name>
<comment type="caution">
    <text evidence="1">The sequence shown here is derived from an EMBL/GenBank/DDBJ whole genome shotgun (WGS) entry which is preliminary data.</text>
</comment>
<sequence length="363" mass="40695">MIKTYSFPSVYESTLRDFATSNDPILGFSKLKFEGVDYLVGLHALNDGVSPHKFINPMPEDLDYKIITQAALVVANNALQSEVKNGRIPKMIITTRFPYATYQFNKEAAEHYLKDEKIISYFKSSDDGILTSEQRIVSISEVNIIPELVGCDTAVRKGENPLGGNFLIISLGYGTCEGAVSTPEGLSVRTLFSTHGISYAINLFSQELSKHTYLSMRTEHQVDHLFTKGFMYVNRKRRDFSNEKKMSLEMYYNNVVSPAIRRYISDQDFESVDKLVLAGGGANHKDLLEMFRKEFGELLNITVYENPEKCASTGYALYSKLNHSVNEKDGVFSTENPDKPAYLGIDIGNANTSVAVYHKSTAE</sequence>
<accession>A0A645B0P8</accession>
<dbReference type="SUPFAM" id="SSF53067">
    <property type="entry name" value="Actin-like ATPase domain"/>
    <property type="match status" value="1"/>
</dbReference>
<dbReference type="AlphaFoldDB" id="A0A645B0P8"/>
<dbReference type="EMBL" id="VSSQ01015901">
    <property type="protein sequence ID" value="MPM56733.1"/>
    <property type="molecule type" value="Genomic_DNA"/>
</dbReference>
<protein>
    <recommendedName>
        <fullName evidence="2">Actin-like protein N-terminal domain-containing protein</fullName>
    </recommendedName>
</protein>
<gene>
    <name evidence="1" type="ORF">SDC9_103547</name>
</gene>
<evidence type="ECO:0008006" key="2">
    <source>
        <dbReference type="Google" id="ProtNLM"/>
    </source>
</evidence>
<dbReference type="Gene3D" id="3.30.420.40">
    <property type="match status" value="2"/>
</dbReference>
<dbReference type="InterPro" id="IPR043129">
    <property type="entry name" value="ATPase_NBD"/>
</dbReference>